<organism evidence="2 3">
    <name type="scientific">Psychroflexus aurantiacus</name>
    <dbReference type="NCBI Taxonomy" id="2709310"/>
    <lineage>
        <taxon>Bacteria</taxon>
        <taxon>Pseudomonadati</taxon>
        <taxon>Bacteroidota</taxon>
        <taxon>Flavobacteriia</taxon>
        <taxon>Flavobacteriales</taxon>
        <taxon>Flavobacteriaceae</taxon>
        <taxon>Psychroflexus</taxon>
    </lineage>
</organism>
<accession>A0A6B3R2B4</accession>
<evidence type="ECO:0000313" key="3">
    <source>
        <dbReference type="Proteomes" id="UP000478505"/>
    </source>
</evidence>
<dbReference type="EMBL" id="JAAIKD010000002">
    <property type="protein sequence ID" value="NEV93207.1"/>
    <property type="molecule type" value="Genomic_DNA"/>
</dbReference>
<dbReference type="InterPro" id="IPR015890">
    <property type="entry name" value="Chorismate_C"/>
</dbReference>
<name>A0A6B3R2B4_9FLAO</name>
<dbReference type="InterPro" id="IPR005801">
    <property type="entry name" value="ADC_synthase"/>
</dbReference>
<feature type="domain" description="Chorismate-utilising enzyme C-terminal" evidence="1">
    <location>
        <begin position="96"/>
        <end position="358"/>
    </location>
</feature>
<proteinExistence type="predicted"/>
<dbReference type="PANTHER" id="PTHR42839:SF2">
    <property type="entry name" value="ISOCHORISMATE SYNTHASE ENTC"/>
    <property type="match status" value="1"/>
</dbReference>
<dbReference type="Gene3D" id="3.60.120.10">
    <property type="entry name" value="Anthranilate synthase"/>
    <property type="match status" value="1"/>
</dbReference>
<evidence type="ECO:0000259" key="1">
    <source>
        <dbReference type="Pfam" id="PF00425"/>
    </source>
</evidence>
<dbReference type="RefSeq" id="WP_164003936.1">
    <property type="nucleotide sequence ID" value="NZ_JAAIKD010000002.1"/>
</dbReference>
<gene>
    <name evidence="2" type="ORF">G3567_03470</name>
</gene>
<sequence>MQELIQYIDDAWASQLPFVAYHVPGAREVTCFFPEDSELRHLQAYDEAGFIFSPFETSSQPLVFPEAVSEVLKFELIDPELEPQSNFRINEKPGEKENYLKLVSNAIDQIRAGEVRKIVTSRKISAEYELKNPAELLLKLIYFYPEAFTYVWFHPEVGLWAGASPEILAKTYRTQFKTMALAGTKRVEEGRTWTEKELDEQQIVTDEIVKALNKHGENLDISERQTDKAGELLHLRTDITATLKSSKLGDVLRELHPTPAVCGLPKDKAYQFLNKHEGYDRQFYTGFFGELNMPQHNQRSTRTRNQENQAYKSVVRASSLYVNLRCVSYAAEKINIYVGGGITKDSIPKEEWTETVNKSRTMLKVL</sequence>
<dbReference type="Proteomes" id="UP000478505">
    <property type="component" value="Unassembled WGS sequence"/>
</dbReference>
<dbReference type="AlphaFoldDB" id="A0A6B3R2B4"/>
<dbReference type="Pfam" id="PF00425">
    <property type="entry name" value="Chorismate_bind"/>
    <property type="match status" value="1"/>
</dbReference>
<comment type="caution">
    <text evidence="2">The sequence shown here is derived from an EMBL/GenBank/DDBJ whole genome shotgun (WGS) entry which is preliminary data.</text>
</comment>
<evidence type="ECO:0000313" key="2">
    <source>
        <dbReference type="EMBL" id="NEV93207.1"/>
    </source>
</evidence>
<dbReference type="PANTHER" id="PTHR42839">
    <property type="entry name" value="ISOCHORISMATE SYNTHASE ENTC"/>
    <property type="match status" value="1"/>
</dbReference>
<protein>
    <submittedName>
        <fullName evidence="2">Chorismate-binding protein</fullName>
    </submittedName>
</protein>
<keyword evidence="3" id="KW-1185">Reference proteome</keyword>
<dbReference type="SUPFAM" id="SSF56322">
    <property type="entry name" value="ADC synthase"/>
    <property type="match status" value="1"/>
</dbReference>
<reference evidence="2 3" key="1">
    <citation type="submission" date="2020-02" db="EMBL/GenBank/DDBJ databases">
        <title>Flavobacteriaceae Psychroflexus bacterium YR1-1, complete genome.</title>
        <authorList>
            <person name="Li Y."/>
            <person name="Wu S."/>
        </authorList>
    </citation>
    <scope>NUCLEOTIDE SEQUENCE [LARGE SCALE GENOMIC DNA]</scope>
    <source>
        <strain evidence="2 3">YR1-1</strain>
    </source>
</reference>